<dbReference type="InterPro" id="IPR036286">
    <property type="entry name" value="LexA/Signal_pep-like_sf"/>
</dbReference>
<dbReference type="GO" id="GO:0003677">
    <property type="term" value="F:DNA binding"/>
    <property type="evidence" value="ECO:0007669"/>
    <property type="project" value="UniProtKB-KW"/>
</dbReference>
<dbReference type="PANTHER" id="PTHR40661:SF3">
    <property type="entry name" value="FELS-1 PROPHAGE TRANSCRIPTIONAL REGULATOR"/>
    <property type="match status" value="1"/>
</dbReference>
<organism evidence="5 6">
    <name type="scientific">Neoroseomonas lacus</name>
    <dbReference type="NCBI Taxonomy" id="287609"/>
    <lineage>
        <taxon>Bacteria</taxon>
        <taxon>Pseudomonadati</taxon>
        <taxon>Pseudomonadota</taxon>
        <taxon>Alphaproteobacteria</taxon>
        <taxon>Acetobacterales</taxon>
        <taxon>Acetobacteraceae</taxon>
        <taxon>Neoroseomonas</taxon>
    </lineage>
</organism>
<evidence type="ECO:0000313" key="6">
    <source>
        <dbReference type="Proteomes" id="UP000661507"/>
    </source>
</evidence>
<dbReference type="Pfam" id="PF13560">
    <property type="entry name" value="HTH_31"/>
    <property type="match status" value="1"/>
</dbReference>
<dbReference type="InterPro" id="IPR039418">
    <property type="entry name" value="LexA-like"/>
</dbReference>
<dbReference type="SUPFAM" id="SSF47413">
    <property type="entry name" value="lambda repressor-like DNA-binding domains"/>
    <property type="match status" value="1"/>
</dbReference>
<evidence type="ECO:0000256" key="1">
    <source>
        <dbReference type="ARBA" id="ARBA00023015"/>
    </source>
</evidence>
<dbReference type="Gene3D" id="2.10.109.10">
    <property type="entry name" value="Umud Fragment, subunit A"/>
    <property type="match status" value="1"/>
</dbReference>
<gene>
    <name evidence="5" type="ORF">GCM10011320_21610</name>
</gene>
<accession>A0A917KHA9</accession>
<dbReference type="AlphaFoldDB" id="A0A917KHA9"/>
<feature type="domain" description="HTH cro/C1-type" evidence="4">
    <location>
        <begin position="5"/>
        <end position="59"/>
    </location>
</feature>
<protein>
    <submittedName>
        <fullName evidence="5">Repressor</fullName>
    </submittedName>
</protein>
<dbReference type="SMART" id="SM00530">
    <property type="entry name" value="HTH_XRE"/>
    <property type="match status" value="1"/>
</dbReference>
<keyword evidence="1" id="KW-0805">Transcription regulation</keyword>
<dbReference type="Proteomes" id="UP000661507">
    <property type="component" value="Unassembled WGS sequence"/>
</dbReference>
<dbReference type="CDD" id="cd00093">
    <property type="entry name" value="HTH_XRE"/>
    <property type="match status" value="1"/>
</dbReference>
<evidence type="ECO:0000256" key="3">
    <source>
        <dbReference type="ARBA" id="ARBA00023163"/>
    </source>
</evidence>
<dbReference type="InterPro" id="IPR001387">
    <property type="entry name" value="Cro/C1-type_HTH"/>
</dbReference>
<dbReference type="CDD" id="cd06529">
    <property type="entry name" value="S24_LexA-like"/>
    <property type="match status" value="1"/>
</dbReference>
<dbReference type="Pfam" id="PF00717">
    <property type="entry name" value="Peptidase_S24"/>
    <property type="match status" value="1"/>
</dbReference>
<dbReference type="RefSeq" id="WP_188967067.1">
    <property type="nucleotide sequence ID" value="NZ_BMKW01000005.1"/>
</dbReference>
<name>A0A917KHA9_9PROT</name>
<dbReference type="Gene3D" id="1.10.260.40">
    <property type="entry name" value="lambda repressor-like DNA-binding domains"/>
    <property type="match status" value="1"/>
</dbReference>
<keyword evidence="2" id="KW-0238">DNA-binding</keyword>
<dbReference type="InterPro" id="IPR015927">
    <property type="entry name" value="Peptidase_S24_S26A/B/C"/>
</dbReference>
<dbReference type="InterPro" id="IPR010982">
    <property type="entry name" value="Lambda_DNA-bd_dom_sf"/>
</dbReference>
<dbReference type="PANTHER" id="PTHR40661">
    <property type="match status" value="1"/>
</dbReference>
<proteinExistence type="predicted"/>
<evidence type="ECO:0000259" key="4">
    <source>
        <dbReference type="PROSITE" id="PS50943"/>
    </source>
</evidence>
<reference evidence="5" key="1">
    <citation type="journal article" date="2014" name="Int. J. Syst. Evol. Microbiol.">
        <title>Complete genome sequence of Corynebacterium casei LMG S-19264T (=DSM 44701T), isolated from a smear-ripened cheese.</title>
        <authorList>
            <consortium name="US DOE Joint Genome Institute (JGI-PGF)"/>
            <person name="Walter F."/>
            <person name="Albersmeier A."/>
            <person name="Kalinowski J."/>
            <person name="Ruckert C."/>
        </authorList>
    </citation>
    <scope>NUCLEOTIDE SEQUENCE</scope>
    <source>
        <strain evidence="5">CGMCC 1.3617</strain>
    </source>
</reference>
<sequence>MANMLKVLREAAGLTQAALAARINTTQSQIDRLEKGERRLTVDWMTRLGGALGVEPAALMAPVEGGVAIPLPPPLPQRHEMPRDVPVFGTAMGANGDGAFTINLGGQVDMVRRGPGIANSRGVFAIYVEGESMAPRFQPGELVYLDKNRPIRMGDDVVLVVEMPGKGDEPRAYLKRLMRRTADRWICEQFNPPKTVEFDVASLKDKFRVLTLNEVMGV</sequence>
<comment type="caution">
    <text evidence="5">The sequence shown here is derived from an EMBL/GenBank/DDBJ whole genome shotgun (WGS) entry which is preliminary data.</text>
</comment>
<dbReference type="SUPFAM" id="SSF51306">
    <property type="entry name" value="LexA/Signal peptidase"/>
    <property type="match status" value="1"/>
</dbReference>
<dbReference type="EMBL" id="BMKW01000005">
    <property type="protein sequence ID" value="GGJ14024.1"/>
    <property type="molecule type" value="Genomic_DNA"/>
</dbReference>
<keyword evidence="3" id="KW-0804">Transcription</keyword>
<reference evidence="5" key="2">
    <citation type="submission" date="2020-09" db="EMBL/GenBank/DDBJ databases">
        <authorList>
            <person name="Sun Q."/>
            <person name="Zhou Y."/>
        </authorList>
    </citation>
    <scope>NUCLEOTIDE SEQUENCE</scope>
    <source>
        <strain evidence="5">CGMCC 1.3617</strain>
    </source>
</reference>
<dbReference type="PROSITE" id="PS50943">
    <property type="entry name" value="HTH_CROC1"/>
    <property type="match status" value="1"/>
</dbReference>
<evidence type="ECO:0000256" key="2">
    <source>
        <dbReference type="ARBA" id="ARBA00023125"/>
    </source>
</evidence>
<keyword evidence="6" id="KW-1185">Reference proteome</keyword>
<evidence type="ECO:0000313" key="5">
    <source>
        <dbReference type="EMBL" id="GGJ14024.1"/>
    </source>
</evidence>